<proteinExistence type="predicted"/>
<accession>A0A2I0KCS8</accession>
<dbReference type="AlphaFoldDB" id="A0A2I0KCS8"/>
<gene>
    <name evidence="2" type="ORF">CRG98_013299</name>
</gene>
<feature type="region of interest" description="Disordered" evidence="1">
    <location>
        <begin position="53"/>
        <end position="100"/>
    </location>
</feature>
<feature type="compositionally biased region" description="Basic and acidic residues" evidence="1">
    <location>
        <begin position="89"/>
        <end position="100"/>
    </location>
</feature>
<comment type="caution">
    <text evidence="2">The sequence shown here is derived from an EMBL/GenBank/DDBJ whole genome shotgun (WGS) entry which is preliminary data.</text>
</comment>
<name>A0A2I0KCS8_PUNGR</name>
<evidence type="ECO:0000313" key="2">
    <source>
        <dbReference type="EMBL" id="PKI66337.1"/>
    </source>
</evidence>
<organism evidence="2 3">
    <name type="scientific">Punica granatum</name>
    <name type="common">Pomegranate</name>
    <dbReference type="NCBI Taxonomy" id="22663"/>
    <lineage>
        <taxon>Eukaryota</taxon>
        <taxon>Viridiplantae</taxon>
        <taxon>Streptophyta</taxon>
        <taxon>Embryophyta</taxon>
        <taxon>Tracheophyta</taxon>
        <taxon>Spermatophyta</taxon>
        <taxon>Magnoliopsida</taxon>
        <taxon>eudicotyledons</taxon>
        <taxon>Gunneridae</taxon>
        <taxon>Pentapetalae</taxon>
        <taxon>rosids</taxon>
        <taxon>malvids</taxon>
        <taxon>Myrtales</taxon>
        <taxon>Lythraceae</taxon>
        <taxon>Punica</taxon>
    </lineage>
</organism>
<protein>
    <submittedName>
        <fullName evidence="2">Uncharacterized protein</fullName>
    </submittedName>
</protein>
<dbReference type="EMBL" id="PGOL01000679">
    <property type="protein sequence ID" value="PKI66337.1"/>
    <property type="molecule type" value="Genomic_DNA"/>
</dbReference>
<evidence type="ECO:0000313" key="3">
    <source>
        <dbReference type="Proteomes" id="UP000233551"/>
    </source>
</evidence>
<dbReference type="Proteomes" id="UP000233551">
    <property type="component" value="Unassembled WGS sequence"/>
</dbReference>
<feature type="compositionally biased region" description="Basic and acidic residues" evidence="1">
    <location>
        <begin position="53"/>
        <end position="65"/>
    </location>
</feature>
<evidence type="ECO:0000256" key="1">
    <source>
        <dbReference type="SAM" id="MobiDB-lite"/>
    </source>
</evidence>
<keyword evidence="3" id="KW-1185">Reference proteome</keyword>
<sequence length="100" mass="11402">MLYLASGYEERVGEVFESRVTRWSPWMDVRDVWMDDSERGRASNAWLGTRKDVRRAGTRARRTEQRAGGCAEQRAGGRAAGLTATIHPRARDELQSLKYT</sequence>
<reference evidence="2 3" key="1">
    <citation type="submission" date="2017-11" db="EMBL/GenBank/DDBJ databases">
        <title>De-novo sequencing of pomegranate (Punica granatum L.) genome.</title>
        <authorList>
            <person name="Akparov Z."/>
            <person name="Amiraslanov A."/>
            <person name="Hajiyeva S."/>
            <person name="Abbasov M."/>
            <person name="Kaur K."/>
            <person name="Hamwieh A."/>
            <person name="Solovyev V."/>
            <person name="Salamov A."/>
            <person name="Braich B."/>
            <person name="Kosarev P."/>
            <person name="Mahmoud A."/>
            <person name="Hajiyev E."/>
            <person name="Babayeva S."/>
            <person name="Izzatullayeva V."/>
            <person name="Mammadov A."/>
            <person name="Mammadov A."/>
            <person name="Sharifova S."/>
            <person name="Ojaghi J."/>
            <person name="Eynullazada K."/>
            <person name="Bayramov B."/>
            <person name="Abdulazimova A."/>
            <person name="Shahmuradov I."/>
        </authorList>
    </citation>
    <scope>NUCLEOTIDE SEQUENCE [LARGE SCALE GENOMIC DNA]</scope>
    <source>
        <strain evidence="3">cv. AG2017</strain>
        <tissue evidence="2">Leaf</tissue>
    </source>
</reference>